<dbReference type="OrthoDB" id="9803749at2"/>
<dbReference type="Gene3D" id="3.40.30.10">
    <property type="entry name" value="Glutaredoxin"/>
    <property type="match status" value="1"/>
</dbReference>
<gene>
    <name evidence="2" type="ORF">EDC14_1006145</name>
</gene>
<organism evidence="2 3">
    <name type="scientific">Hydrogenispora ethanolica</name>
    <dbReference type="NCBI Taxonomy" id="1082276"/>
    <lineage>
        <taxon>Bacteria</taxon>
        <taxon>Bacillati</taxon>
        <taxon>Bacillota</taxon>
        <taxon>Hydrogenispora</taxon>
    </lineage>
</organism>
<dbReference type="Pfam" id="PF03960">
    <property type="entry name" value="ArsC"/>
    <property type="match status" value="1"/>
</dbReference>
<dbReference type="InterPro" id="IPR006660">
    <property type="entry name" value="Arsenate_reductase-like"/>
</dbReference>
<dbReference type="EMBL" id="SLUN01000006">
    <property type="protein sequence ID" value="TCL72432.1"/>
    <property type="molecule type" value="Genomic_DNA"/>
</dbReference>
<keyword evidence="3" id="KW-1185">Reference proteome</keyword>
<sequence length="110" mass="12944">MNIQIFGVLKCQDTRKAERYFKERRIPYQFVDLTRKGLSKGELERVSRAVGLENLIDKTGKQYQKRQLQYLVHDVTEELLNDPLLFKTPIVRNGAEATVGYQPDVWKTWD</sequence>
<dbReference type="AlphaFoldDB" id="A0A4R1S283"/>
<evidence type="ECO:0000313" key="2">
    <source>
        <dbReference type="EMBL" id="TCL72432.1"/>
    </source>
</evidence>
<dbReference type="RefSeq" id="WP_132013639.1">
    <property type="nucleotide sequence ID" value="NZ_SLUN01000006.1"/>
</dbReference>
<comment type="similarity">
    <text evidence="1">Belongs to the ArsC family.</text>
</comment>
<dbReference type="PROSITE" id="PS51353">
    <property type="entry name" value="ARSC"/>
    <property type="match status" value="1"/>
</dbReference>
<protein>
    <submittedName>
        <fullName evidence="2">Arsenate reductase-like glutaredoxin family protein</fullName>
    </submittedName>
</protein>
<name>A0A4R1S283_HYDET</name>
<dbReference type="SUPFAM" id="SSF52833">
    <property type="entry name" value="Thioredoxin-like"/>
    <property type="match status" value="1"/>
</dbReference>
<dbReference type="PANTHER" id="PTHR30041">
    <property type="entry name" value="ARSENATE REDUCTASE"/>
    <property type="match status" value="1"/>
</dbReference>
<comment type="caution">
    <text evidence="2">The sequence shown here is derived from an EMBL/GenBank/DDBJ whole genome shotgun (WGS) entry which is preliminary data.</text>
</comment>
<dbReference type="Proteomes" id="UP000295008">
    <property type="component" value="Unassembled WGS sequence"/>
</dbReference>
<proteinExistence type="inferred from homology"/>
<accession>A0A4R1S283</accession>
<dbReference type="PANTHER" id="PTHR30041:SF8">
    <property type="entry name" value="PROTEIN YFFB"/>
    <property type="match status" value="1"/>
</dbReference>
<dbReference type="InterPro" id="IPR036249">
    <property type="entry name" value="Thioredoxin-like_sf"/>
</dbReference>
<evidence type="ECO:0000313" key="3">
    <source>
        <dbReference type="Proteomes" id="UP000295008"/>
    </source>
</evidence>
<reference evidence="2 3" key="1">
    <citation type="submission" date="2019-03" db="EMBL/GenBank/DDBJ databases">
        <title>Genomic Encyclopedia of Type Strains, Phase IV (KMG-IV): sequencing the most valuable type-strain genomes for metagenomic binning, comparative biology and taxonomic classification.</title>
        <authorList>
            <person name="Goeker M."/>
        </authorList>
    </citation>
    <scope>NUCLEOTIDE SEQUENCE [LARGE SCALE GENOMIC DNA]</scope>
    <source>
        <strain evidence="2 3">LX-B</strain>
    </source>
</reference>
<evidence type="ECO:0000256" key="1">
    <source>
        <dbReference type="PROSITE-ProRule" id="PRU01282"/>
    </source>
</evidence>